<feature type="domain" description="Reverse transcriptase Ty1/copia-type" evidence="2">
    <location>
        <begin position="319"/>
        <end position="401"/>
    </location>
</feature>
<feature type="region of interest" description="Disordered" evidence="1">
    <location>
        <begin position="598"/>
        <end position="637"/>
    </location>
</feature>
<dbReference type="Pfam" id="PF25597">
    <property type="entry name" value="SH3_retrovirus"/>
    <property type="match status" value="1"/>
</dbReference>
<dbReference type="AlphaFoldDB" id="A0A6L2LWM7"/>
<accession>A0A6L2LWM7</accession>
<name>A0A6L2LWM7_TANCI</name>
<dbReference type="InterPro" id="IPR057670">
    <property type="entry name" value="SH3_retrovirus"/>
</dbReference>
<feature type="compositionally biased region" description="Polar residues" evidence="1">
    <location>
        <begin position="152"/>
        <end position="169"/>
    </location>
</feature>
<dbReference type="SUPFAM" id="SSF56672">
    <property type="entry name" value="DNA/RNA polymerases"/>
    <property type="match status" value="1"/>
</dbReference>
<proteinExistence type="predicted"/>
<organism evidence="4">
    <name type="scientific">Tanacetum cinerariifolium</name>
    <name type="common">Dalmatian daisy</name>
    <name type="synonym">Chrysanthemum cinerariifolium</name>
    <dbReference type="NCBI Taxonomy" id="118510"/>
    <lineage>
        <taxon>Eukaryota</taxon>
        <taxon>Viridiplantae</taxon>
        <taxon>Streptophyta</taxon>
        <taxon>Embryophyta</taxon>
        <taxon>Tracheophyta</taxon>
        <taxon>Spermatophyta</taxon>
        <taxon>Magnoliopsida</taxon>
        <taxon>eudicotyledons</taxon>
        <taxon>Gunneridae</taxon>
        <taxon>Pentapetalae</taxon>
        <taxon>asterids</taxon>
        <taxon>campanulids</taxon>
        <taxon>Asterales</taxon>
        <taxon>Asteraceae</taxon>
        <taxon>Asteroideae</taxon>
        <taxon>Anthemideae</taxon>
        <taxon>Anthemidinae</taxon>
        <taxon>Tanacetum</taxon>
    </lineage>
</organism>
<feature type="domain" description="Retroviral polymerase SH3-like" evidence="3">
    <location>
        <begin position="64"/>
        <end position="118"/>
    </location>
</feature>
<dbReference type="PANTHER" id="PTHR11439">
    <property type="entry name" value="GAG-POL-RELATED RETROTRANSPOSON"/>
    <property type="match status" value="1"/>
</dbReference>
<evidence type="ECO:0000313" key="4">
    <source>
        <dbReference type="EMBL" id="GEU64714.1"/>
    </source>
</evidence>
<feature type="compositionally biased region" description="Polar residues" evidence="1">
    <location>
        <begin position="747"/>
        <end position="760"/>
    </location>
</feature>
<evidence type="ECO:0000259" key="3">
    <source>
        <dbReference type="Pfam" id="PF25597"/>
    </source>
</evidence>
<dbReference type="InterPro" id="IPR013103">
    <property type="entry name" value="RVT_2"/>
</dbReference>
<feature type="region of interest" description="Disordered" evidence="1">
    <location>
        <begin position="152"/>
        <end position="209"/>
    </location>
</feature>
<reference evidence="4" key="1">
    <citation type="journal article" date="2019" name="Sci. Rep.">
        <title>Draft genome of Tanacetum cinerariifolium, the natural source of mosquito coil.</title>
        <authorList>
            <person name="Yamashiro T."/>
            <person name="Shiraishi A."/>
            <person name="Satake H."/>
            <person name="Nakayama K."/>
        </authorList>
    </citation>
    <scope>NUCLEOTIDE SEQUENCE</scope>
</reference>
<feature type="compositionally biased region" description="Basic and acidic residues" evidence="1">
    <location>
        <begin position="761"/>
        <end position="782"/>
    </location>
</feature>
<dbReference type="EMBL" id="BKCJ010005069">
    <property type="protein sequence ID" value="GEU64714.1"/>
    <property type="molecule type" value="Genomic_DNA"/>
</dbReference>
<gene>
    <name evidence="4" type="ORF">Tci_036692</name>
</gene>
<evidence type="ECO:0000256" key="1">
    <source>
        <dbReference type="SAM" id="MobiDB-lite"/>
    </source>
</evidence>
<dbReference type="InterPro" id="IPR043502">
    <property type="entry name" value="DNA/RNA_pol_sf"/>
</dbReference>
<evidence type="ECO:0008006" key="5">
    <source>
        <dbReference type="Google" id="ProtNLM"/>
    </source>
</evidence>
<sequence length="808" mass="90861">MTLIEAAKAMLADSKLSTTFWAEAVNTACYVQNRVLVVKPHNKTIYELFHGKTPSLSFMRPFMCQVTILNTKDHLDKFDGKADEGFFDGYSLNSKSFRVFNNKTRVVEESLHTKFSKNTPNITGSGPNWLFDIDALTKSMNYKPVVAGNQFNGNAESKSSQDDGFQPSSVDGKKVDEDPRKESKCKDQEKKDNVNNTNNVNAAGTNGVNVVGANTNNELPFDLEMPDLEDISTFNFSSDHEDDDEMTDMNNLDTTIQVSSAPTTRIHKDHPINQMDVKSAFLYGKIKEKVYVYQLSGFEDPDFPDKVYKVKKAYMDYIKLLEHVYVDDIIFGSTKKELCNAYEKIMHEKFQMSSMRELTFFLGLQVKHKQDGIFISQDKYVAEIIKKYGYTEVKNASTPMKTQKPLLKDEDGEEVDVHLYRSIIGSLMYLTSLNPDIMFVVCACAKYQVNPKVSHVHDVKRNFRYLKRQPKFGLWYPKDYSFDLVAYTDSDYAGASLDMKSTTGVYTSCIEQFWATVKAKNVNGEVQLQALVDRKYVIITESTIKKDLQLKDAEGVDYLSNAAILEQLTLMGVGKDFSGRETPLFLTMMVQAQEDMGEDEAVNEEMDDSLERAATTATSLDAEQDRGDTVAQTRSERVSKISNDPLLAGVNTPRSDEGLGEKDACKQGRIADIDANEDIYLVNAHNDEDMFGVNDLDGDEVIVKSVDIVEQAKEVVDDITLAKALIKIKTASSRPKAKGLVIHEQEQAPTPTISSQQPSQVKDKGKGKMVEPEPMKKLSKKDQLMLNKELAFKLQAEEENGRLAREKA</sequence>
<feature type="compositionally biased region" description="Basic and acidic residues" evidence="1">
    <location>
        <begin position="623"/>
        <end position="637"/>
    </location>
</feature>
<comment type="caution">
    <text evidence="4">The sequence shown here is derived from an EMBL/GenBank/DDBJ whole genome shotgun (WGS) entry which is preliminary data.</text>
</comment>
<feature type="region of interest" description="Disordered" evidence="1">
    <location>
        <begin position="738"/>
        <end position="782"/>
    </location>
</feature>
<protein>
    <recommendedName>
        <fullName evidence="5">Reverse transcriptase Ty1/copia-type domain-containing protein</fullName>
    </recommendedName>
</protein>
<dbReference type="PANTHER" id="PTHR11439:SF463">
    <property type="entry name" value="REVERSE TRANSCRIPTASE TY1_COPIA-TYPE DOMAIN-CONTAINING PROTEIN"/>
    <property type="match status" value="1"/>
</dbReference>
<feature type="compositionally biased region" description="Basic and acidic residues" evidence="1">
    <location>
        <begin position="171"/>
        <end position="193"/>
    </location>
</feature>
<evidence type="ECO:0000259" key="2">
    <source>
        <dbReference type="Pfam" id="PF07727"/>
    </source>
</evidence>
<feature type="domain" description="Reverse transcriptase Ty1/copia-type" evidence="2">
    <location>
        <begin position="267"/>
        <end position="313"/>
    </location>
</feature>
<feature type="compositionally biased region" description="Low complexity" evidence="1">
    <location>
        <begin position="194"/>
        <end position="209"/>
    </location>
</feature>
<dbReference type="Pfam" id="PF07727">
    <property type="entry name" value="RVT_2"/>
    <property type="match status" value="2"/>
</dbReference>
<feature type="compositionally biased region" description="Acidic residues" evidence="1">
    <location>
        <begin position="598"/>
        <end position="608"/>
    </location>
</feature>